<accession>K2N2H7</accession>
<dbReference type="Gene3D" id="3.40.50.720">
    <property type="entry name" value="NAD(P)-binding Rossmann-like Domain"/>
    <property type="match status" value="1"/>
</dbReference>
<protein>
    <submittedName>
        <fullName evidence="4">3-oxoacyl-(Acyl-carrier-protein) reductase</fullName>
    </submittedName>
</protein>
<dbReference type="GO" id="GO:0016616">
    <property type="term" value="F:oxidoreductase activity, acting on the CH-OH group of donors, NAD or NADP as acceptor"/>
    <property type="evidence" value="ECO:0007669"/>
    <property type="project" value="TreeGrafter"/>
</dbReference>
<keyword evidence="5" id="KW-1185">Reference proteome</keyword>
<organism evidence="4 5">
    <name type="scientific">Nitratireductor indicus C115</name>
    <dbReference type="NCBI Taxonomy" id="1231190"/>
    <lineage>
        <taxon>Bacteria</taxon>
        <taxon>Pseudomonadati</taxon>
        <taxon>Pseudomonadota</taxon>
        <taxon>Alphaproteobacteria</taxon>
        <taxon>Hyphomicrobiales</taxon>
        <taxon>Phyllobacteriaceae</taxon>
        <taxon>Nitratireductor</taxon>
    </lineage>
</organism>
<reference evidence="4 5" key="1">
    <citation type="journal article" date="2012" name="J. Bacteriol.">
        <title>Genome Sequence of Nitratireductor indicus Type Strain C115.</title>
        <authorList>
            <person name="Lai Q."/>
            <person name="Li G."/>
            <person name="Yu Z."/>
            <person name="Shao Z."/>
        </authorList>
    </citation>
    <scope>NUCLEOTIDE SEQUENCE [LARGE SCALE GENOMIC DNA]</scope>
    <source>
        <strain evidence="4 5">C115</strain>
    </source>
</reference>
<dbReference type="InterPro" id="IPR002347">
    <property type="entry name" value="SDR_fam"/>
</dbReference>
<comment type="similarity">
    <text evidence="1">Belongs to the short-chain dehydrogenases/reductases (SDR) family.</text>
</comment>
<evidence type="ECO:0000259" key="3">
    <source>
        <dbReference type="SMART" id="SM00822"/>
    </source>
</evidence>
<dbReference type="PROSITE" id="PS00061">
    <property type="entry name" value="ADH_SHORT"/>
    <property type="match status" value="1"/>
</dbReference>
<dbReference type="eggNOG" id="COG1028">
    <property type="taxonomic scope" value="Bacteria"/>
</dbReference>
<dbReference type="PRINTS" id="PR00081">
    <property type="entry name" value="GDHRDH"/>
</dbReference>
<dbReference type="SUPFAM" id="SSF51735">
    <property type="entry name" value="NAD(P)-binding Rossmann-fold domains"/>
    <property type="match status" value="1"/>
</dbReference>
<name>K2N2H7_9HYPH</name>
<dbReference type="InterPro" id="IPR036291">
    <property type="entry name" value="NAD(P)-bd_dom_sf"/>
</dbReference>
<evidence type="ECO:0000313" key="4">
    <source>
        <dbReference type="EMBL" id="EKF41598.1"/>
    </source>
</evidence>
<evidence type="ECO:0000313" key="5">
    <source>
        <dbReference type="Proteomes" id="UP000007374"/>
    </source>
</evidence>
<evidence type="ECO:0000256" key="2">
    <source>
        <dbReference type="ARBA" id="ARBA00023002"/>
    </source>
</evidence>
<dbReference type="PRINTS" id="PR00080">
    <property type="entry name" value="SDRFAMILY"/>
</dbReference>
<sequence>MTFDFGGRTLVMSGANGGIGRAVAKLFFHAGANLVLSDLDEPALQELAMELGDTDRIAWLKADASEPSSAEATVELAVSRFGGIDFLIPSAGIYQSVAFSEMSDADWHRTIGINLDGVFYLSRRALPALREGSSLVNMTSLAAHRGAFSNAHYSATKGALTSLTRSLARELAPKTRVNAVAPGIIETPMTRDLIARRGSDSVAQTPLARLGAPEEVASVVAFLCSPAASFVTGETIQVNGGIYMV</sequence>
<dbReference type="PANTHER" id="PTHR42760">
    <property type="entry name" value="SHORT-CHAIN DEHYDROGENASES/REDUCTASES FAMILY MEMBER"/>
    <property type="match status" value="1"/>
</dbReference>
<dbReference type="RefSeq" id="WP_009451252.1">
    <property type="nucleotide sequence ID" value="NZ_AMSI01000010.1"/>
</dbReference>
<dbReference type="Proteomes" id="UP000007374">
    <property type="component" value="Unassembled WGS sequence"/>
</dbReference>
<keyword evidence="2" id="KW-0560">Oxidoreductase</keyword>
<comment type="caution">
    <text evidence="4">The sequence shown here is derived from an EMBL/GenBank/DDBJ whole genome shotgun (WGS) entry which is preliminary data.</text>
</comment>
<dbReference type="AlphaFoldDB" id="K2N2H7"/>
<dbReference type="InterPro" id="IPR020904">
    <property type="entry name" value="Sc_DH/Rdtase_CS"/>
</dbReference>
<dbReference type="OrthoDB" id="9792355at2"/>
<feature type="domain" description="Ketoreductase" evidence="3">
    <location>
        <begin position="8"/>
        <end position="187"/>
    </location>
</feature>
<gene>
    <name evidence="4" type="ORF">NA8A_15356</name>
</gene>
<dbReference type="EMBL" id="AMSI01000010">
    <property type="protein sequence ID" value="EKF41598.1"/>
    <property type="molecule type" value="Genomic_DNA"/>
</dbReference>
<dbReference type="FunFam" id="3.40.50.720:FF:000084">
    <property type="entry name" value="Short-chain dehydrogenase reductase"/>
    <property type="match status" value="1"/>
</dbReference>
<dbReference type="InterPro" id="IPR057326">
    <property type="entry name" value="KR_dom"/>
</dbReference>
<dbReference type="STRING" id="721133.SAMN05216176_110134"/>
<dbReference type="PANTHER" id="PTHR42760:SF133">
    <property type="entry name" value="3-OXOACYL-[ACYL-CARRIER-PROTEIN] REDUCTASE"/>
    <property type="match status" value="1"/>
</dbReference>
<evidence type="ECO:0000256" key="1">
    <source>
        <dbReference type="ARBA" id="ARBA00006484"/>
    </source>
</evidence>
<proteinExistence type="inferred from homology"/>
<dbReference type="PATRIC" id="fig|1231190.3.peg.3182"/>
<dbReference type="SMART" id="SM00822">
    <property type="entry name" value="PKS_KR"/>
    <property type="match status" value="1"/>
</dbReference>
<dbReference type="Pfam" id="PF13561">
    <property type="entry name" value="adh_short_C2"/>
    <property type="match status" value="1"/>
</dbReference>